<sequence length="710" mass="80147">MHILHQSILLSAILISFVTGVTSQTNDDFTKEETISMEIPPDDDDVTSVTSASIESSETSSETSSQRKRRIVGGVDDERREIRAVCPLESITPPNDLPNLSSPLECARTCNDREKPKICYYRFVAEIYSSLSAACEYCNPNATNAFCNNCQCVPLDGVERPILTINRMIPGPSIDVCQGDTIVVDVVNNIEGEELAIHWHGILQRGSQYYDGAPFVTQCPISEQSTFRYQFTTDNAGTHFWHAHTGLQKMDGIFGSLIIRQSQKRDVNSYLYDFDLSRHKILVNDWMHELAISRLPGRFHSTKFQDPDSILINGKGRYQDPESAFITDTDLEVFRVRRNYAYRFRMVNAFCTVCSSILTVENHNLTIIAVDGYPVKPTVVTSIISVSGERYDFVINANNRVDSYWIQLRALEPCNVRGIQQLAVLQYDGAPDTPTSVKPIFILPLSEGIVLNPLDSQCDSPRSDAICVNHLQSAIPVDKDIFTKKPDAQIYLSFSFHRYNLQDLFSPNQFNRFLVAPSHRHTSAVMNDILFSFPPSPLLSQMENIPSNTICNSTHKPDNCDNEDICPCTHIIELPYKGIVELIMVDETNVPDKLYHPFHLHGYNFNIMYVGVSDNRTVNSANEVQKLDEIGSLRRRKALPPFKDTIAVPNNGYVVVRFRADNPGYWLLHCHFIYHLATGMANVFHVGTPSDLPPVPHDFPKCGNYLPYPY</sequence>
<evidence type="ECO:0000259" key="8">
    <source>
        <dbReference type="Pfam" id="PF07732"/>
    </source>
</evidence>
<dbReference type="GO" id="GO:0006826">
    <property type="term" value="P:iron ion transport"/>
    <property type="evidence" value="ECO:0007669"/>
    <property type="project" value="TreeGrafter"/>
</dbReference>
<gene>
    <name evidence="9" type="ORF">DMN91_000437</name>
</gene>
<feature type="domain" description="Plastocyanin-like" evidence="6">
    <location>
        <begin position="281"/>
        <end position="430"/>
    </location>
</feature>
<dbReference type="CDD" id="cd13905">
    <property type="entry name" value="CuRO_3_tcLLC2_insect_like"/>
    <property type="match status" value="1"/>
</dbReference>
<dbReference type="CDD" id="cd13858">
    <property type="entry name" value="CuRO_1_tcLCC2_insect_like"/>
    <property type="match status" value="1"/>
</dbReference>
<keyword evidence="2" id="KW-0479">Metal-binding</keyword>
<dbReference type="InterPro" id="IPR033138">
    <property type="entry name" value="Cu_oxidase_CS"/>
</dbReference>
<dbReference type="FunFam" id="2.60.40.420:FF:000045">
    <property type="entry name" value="Laccase 2"/>
    <property type="match status" value="1"/>
</dbReference>
<reference evidence="9 10" key="1">
    <citation type="journal article" date="2018" name="Genome Res.">
        <title>The genomic architecture and molecular evolution of ant odorant receptors.</title>
        <authorList>
            <person name="McKenzie S.K."/>
            <person name="Kronauer D.J.C."/>
        </authorList>
    </citation>
    <scope>NUCLEOTIDE SEQUENCE [LARGE SCALE GENOMIC DNA]</scope>
    <source>
        <strain evidence="9">Clonal line C1</strain>
    </source>
</reference>
<feature type="signal peptide" evidence="5">
    <location>
        <begin position="1"/>
        <end position="23"/>
    </location>
</feature>
<dbReference type="InterPro" id="IPR011707">
    <property type="entry name" value="Cu-oxidase-like_N"/>
</dbReference>
<dbReference type="Pfam" id="PF07731">
    <property type="entry name" value="Cu-oxidase_2"/>
    <property type="match status" value="1"/>
</dbReference>
<feature type="compositionally biased region" description="Low complexity" evidence="4">
    <location>
        <begin position="47"/>
        <end position="64"/>
    </location>
</feature>
<dbReference type="Pfam" id="PF00394">
    <property type="entry name" value="Cu-oxidase"/>
    <property type="match status" value="1"/>
</dbReference>
<organism evidence="9 10">
    <name type="scientific">Ooceraea biroi</name>
    <name type="common">Clonal raider ant</name>
    <name type="synonym">Cerapachys biroi</name>
    <dbReference type="NCBI Taxonomy" id="2015173"/>
    <lineage>
        <taxon>Eukaryota</taxon>
        <taxon>Metazoa</taxon>
        <taxon>Ecdysozoa</taxon>
        <taxon>Arthropoda</taxon>
        <taxon>Hexapoda</taxon>
        <taxon>Insecta</taxon>
        <taxon>Pterygota</taxon>
        <taxon>Neoptera</taxon>
        <taxon>Endopterygota</taxon>
        <taxon>Hymenoptera</taxon>
        <taxon>Apocrita</taxon>
        <taxon>Aculeata</taxon>
        <taxon>Formicoidea</taxon>
        <taxon>Formicidae</taxon>
        <taxon>Dorylinae</taxon>
        <taxon>Ooceraea</taxon>
    </lineage>
</organism>
<dbReference type="Proteomes" id="UP000279307">
    <property type="component" value="Chromosome 1"/>
</dbReference>
<dbReference type="OrthoDB" id="2121828at2759"/>
<evidence type="ECO:0008006" key="11">
    <source>
        <dbReference type="Google" id="ProtNLM"/>
    </source>
</evidence>
<keyword evidence="3" id="KW-0560">Oxidoreductase</keyword>
<dbReference type="SUPFAM" id="SSF49503">
    <property type="entry name" value="Cupredoxins"/>
    <property type="match status" value="3"/>
</dbReference>
<feature type="domain" description="Plastocyanin-like" evidence="8">
    <location>
        <begin position="151"/>
        <end position="263"/>
    </location>
</feature>
<dbReference type="PROSITE" id="PS00079">
    <property type="entry name" value="MULTICOPPER_OXIDASE1"/>
    <property type="match status" value="1"/>
</dbReference>
<accession>A0A3L8E1N7</accession>
<evidence type="ECO:0000259" key="7">
    <source>
        <dbReference type="Pfam" id="PF07731"/>
    </source>
</evidence>
<dbReference type="InterPro" id="IPR011706">
    <property type="entry name" value="Cu-oxidase_C"/>
</dbReference>
<evidence type="ECO:0000313" key="10">
    <source>
        <dbReference type="Proteomes" id="UP000279307"/>
    </source>
</evidence>
<evidence type="ECO:0000313" key="9">
    <source>
        <dbReference type="EMBL" id="RLU26641.1"/>
    </source>
</evidence>
<dbReference type="Pfam" id="PF07732">
    <property type="entry name" value="Cu-oxidase_3"/>
    <property type="match status" value="1"/>
</dbReference>
<dbReference type="InterPro" id="IPR001117">
    <property type="entry name" value="Cu-oxidase_2nd"/>
</dbReference>
<dbReference type="GO" id="GO:0005886">
    <property type="term" value="C:plasma membrane"/>
    <property type="evidence" value="ECO:0007669"/>
    <property type="project" value="TreeGrafter"/>
</dbReference>
<evidence type="ECO:0000256" key="1">
    <source>
        <dbReference type="ARBA" id="ARBA00010609"/>
    </source>
</evidence>
<dbReference type="CDD" id="cd13884">
    <property type="entry name" value="CuRO_2_tcLCC_insect_like"/>
    <property type="match status" value="1"/>
</dbReference>
<evidence type="ECO:0000256" key="2">
    <source>
        <dbReference type="ARBA" id="ARBA00022723"/>
    </source>
</evidence>
<dbReference type="PANTHER" id="PTHR11709:SF232">
    <property type="entry name" value="STRAW, ISOFORM G"/>
    <property type="match status" value="1"/>
</dbReference>
<feature type="chain" id="PRO_5018320601" description="Laccase-4" evidence="5">
    <location>
        <begin position="24"/>
        <end position="710"/>
    </location>
</feature>
<dbReference type="InterPro" id="IPR045087">
    <property type="entry name" value="Cu-oxidase_fam"/>
</dbReference>
<evidence type="ECO:0000256" key="4">
    <source>
        <dbReference type="SAM" id="MobiDB-lite"/>
    </source>
</evidence>
<dbReference type="GO" id="GO:0005507">
    <property type="term" value="F:copper ion binding"/>
    <property type="evidence" value="ECO:0007669"/>
    <property type="project" value="InterPro"/>
</dbReference>
<proteinExistence type="inferred from homology"/>
<dbReference type="AlphaFoldDB" id="A0A3L8E1N7"/>
<feature type="region of interest" description="Disordered" evidence="4">
    <location>
        <begin position="33"/>
        <end position="73"/>
    </location>
</feature>
<dbReference type="Gene3D" id="2.60.40.420">
    <property type="entry name" value="Cupredoxins - blue copper proteins"/>
    <property type="match status" value="3"/>
</dbReference>
<dbReference type="FunFam" id="2.60.40.420:FF:000031">
    <property type="entry name" value="Laccase-2 isoform A"/>
    <property type="match status" value="1"/>
</dbReference>
<name>A0A3L8E1N7_OOCBI</name>
<feature type="domain" description="Plastocyanin-like" evidence="7">
    <location>
        <begin position="552"/>
        <end position="687"/>
    </location>
</feature>
<dbReference type="PROSITE" id="PS00080">
    <property type="entry name" value="MULTICOPPER_OXIDASE2"/>
    <property type="match status" value="1"/>
</dbReference>
<evidence type="ECO:0000256" key="5">
    <source>
        <dbReference type="SAM" id="SignalP"/>
    </source>
</evidence>
<dbReference type="PANTHER" id="PTHR11709">
    <property type="entry name" value="MULTI-COPPER OXIDASE"/>
    <property type="match status" value="1"/>
</dbReference>
<dbReference type="InterPro" id="IPR008972">
    <property type="entry name" value="Cupredoxin"/>
</dbReference>
<evidence type="ECO:0000256" key="3">
    <source>
        <dbReference type="ARBA" id="ARBA00023002"/>
    </source>
</evidence>
<evidence type="ECO:0000259" key="6">
    <source>
        <dbReference type="Pfam" id="PF00394"/>
    </source>
</evidence>
<dbReference type="InterPro" id="IPR002355">
    <property type="entry name" value="Cu_oxidase_Cu_BS"/>
</dbReference>
<keyword evidence="5" id="KW-0732">Signal</keyword>
<comment type="caution">
    <text evidence="9">The sequence shown here is derived from an EMBL/GenBank/DDBJ whole genome shotgun (WGS) entry which is preliminary data.</text>
</comment>
<comment type="similarity">
    <text evidence="1">Belongs to the multicopper oxidase family.</text>
</comment>
<dbReference type="GO" id="GO:0016491">
    <property type="term" value="F:oxidoreductase activity"/>
    <property type="evidence" value="ECO:0007669"/>
    <property type="project" value="UniProtKB-KW"/>
</dbReference>
<dbReference type="EMBL" id="QOIP01000001">
    <property type="protein sequence ID" value="RLU26641.1"/>
    <property type="molecule type" value="Genomic_DNA"/>
</dbReference>
<protein>
    <recommendedName>
        <fullName evidence="11">Laccase-4</fullName>
    </recommendedName>
</protein>